<dbReference type="RefSeq" id="WP_051576830.1">
    <property type="nucleotide sequence ID" value="NZ_JACKVC010000017.1"/>
</dbReference>
<dbReference type="PRINTS" id="PR01438">
    <property type="entry name" value="UNVRSLSTRESS"/>
</dbReference>
<organism evidence="5 7">
    <name type="scientific">Mycolicibacterium porcinum</name>
    <dbReference type="NCBI Taxonomy" id="39693"/>
    <lineage>
        <taxon>Bacteria</taxon>
        <taxon>Bacillati</taxon>
        <taxon>Actinomycetota</taxon>
        <taxon>Actinomycetes</taxon>
        <taxon>Mycobacteriales</taxon>
        <taxon>Mycobacteriaceae</taxon>
        <taxon>Mycolicibacterium</taxon>
    </lineage>
</organism>
<comment type="similarity">
    <text evidence="1">Belongs to the universal stress protein A family.</text>
</comment>
<dbReference type="GO" id="GO:0005524">
    <property type="term" value="F:ATP binding"/>
    <property type="evidence" value="ECO:0007669"/>
    <property type="project" value="UniProtKB-KW"/>
</dbReference>
<accession>A0AAW5T6Y2</accession>
<protein>
    <submittedName>
        <fullName evidence="5">Universal stress protein</fullName>
    </submittedName>
</protein>
<dbReference type="EMBL" id="JBDLOU010000063">
    <property type="protein sequence ID" value="MEX3741307.1"/>
    <property type="molecule type" value="Genomic_DNA"/>
</dbReference>
<reference evidence="5" key="1">
    <citation type="submission" date="2020-07" db="EMBL/GenBank/DDBJ databases">
        <authorList>
            <person name="Pettersson B.M.F."/>
            <person name="Behra P.R.K."/>
            <person name="Ramesh M."/>
            <person name="Das S."/>
            <person name="Dasgupta S."/>
            <person name="Kirsebom L.A."/>
        </authorList>
    </citation>
    <scope>NUCLEOTIDE SEQUENCE</scope>
    <source>
        <strain evidence="5">DSM 44242</strain>
    </source>
</reference>
<name>A0AAW5T6Y2_9MYCO</name>
<gene>
    <name evidence="6" type="ORF">ABFW12_24055</name>
    <name evidence="5" type="ORF">H5P34_20335</name>
</gene>
<dbReference type="InterPro" id="IPR006015">
    <property type="entry name" value="Universal_stress_UspA"/>
</dbReference>
<dbReference type="PANTHER" id="PTHR46268">
    <property type="entry name" value="STRESS RESPONSE PROTEIN NHAX"/>
    <property type="match status" value="1"/>
</dbReference>
<feature type="domain" description="UspA" evidence="4">
    <location>
        <begin position="25"/>
        <end position="162"/>
    </location>
</feature>
<comment type="caution">
    <text evidence="5">The sequence shown here is derived from an EMBL/GenBank/DDBJ whole genome shotgun (WGS) entry which is preliminary data.</text>
</comment>
<reference evidence="5" key="2">
    <citation type="journal article" date="2022" name="BMC Genomics">
        <title>Comparative genome analysis of mycobacteria focusing on tRNA and non-coding RNA.</title>
        <authorList>
            <person name="Behra P.R.K."/>
            <person name="Pettersson B.M.F."/>
            <person name="Ramesh M."/>
            <person name="Das S."/>
            <person name="Dasgupta S."/>
            <person name="Kirsebom L.A."/>
        </authorList>
    </citation>
    <scope>NUCLEOTIDE SEQUENCE</scope>
    <source>
        <strain evidence="5">DSM 44242</strain>
    </source>
</reference>
<evidence type="ECO:0000256" key="3">
    <source>
        <dbReference type="ARBA" id="ARBA00022840"/>
    </source>
</evidence>
<dbReference type="SUPFAM" id="SSF52402">
    <property type="entry name" value="Adenine nucleotide alpha hydrolases-like"/>
    <property type="match status" value="2"/>
</dbReference>
<dbReference type="EMBL" id="JACKVC010000017">
    <property type="protein sequence ID" value="MCV7390416.1"/>
    <property type="molecule type" value="Genomic_DNA"/>
</dbReference>
<evidence type="ECO:0000313" key="5">
    <source>
        <dbReference type="EMBL" id="MCV7390416.1"/>
    </source>
</evidence>
<feature type="domain" description="UspA" evidence="4">
    <location>
        <begin position="174"/>
        <end position="311"/>
    </location>
</feature>
<dbReference type="InterPro" id="IPR006016">
    <property type="entry name" value="UspA"/>
</dbReference>
<evidence type="ECO:0000256" key="1">
    <source>
        <dbReference type="ARBA" id="ARBA00008791"/>
    </source>
</evidence>
<dbReference type="AlphaFoldDB" id="A0AAW5T6Y2"/>
<keyword evidence="2" id="KW-0547">Nucleotide-binding</keyword>
<keyword evidence="8" id="KW-1185">Reference proteome</keyword>
<proteinExistence type="inferred from homology"/>
<evidence type="ECO:0000259" key="4">
    <source>
        <dbReference type="Pfam" id="PF00582"/>
    </source>
</evidence>
<evidence type="ECO:0000313" key="6">
    <source>
        <dbReference type="EMBL" id="MEX3741307.1"/>
    </source>
</evidence>
<evidence type="ECO:0000313" key="8">
    <source>
        <dbReference type="Proteomes" id="UP001558474"/>
    </source>
</evidence>
<dbReference type="Pfam" id="PF00582">
    <property type="entry name" value="Usp"/>
    <property type="match status" value="2"/>
</dbReference>
<dbReference type="Proteomes" id="UP001558474">
    <property type="component" value="Unassembled WGS sequence"/>
</dbReference>
<dbReference type="InterPro" id="IPR014729">
    <property type="entry name" value="Rossmann-like_a/b/a_fold"/>
</dbReference>
<reference evidence="6 8" key="3">
    <citation type="submission" date="2024-04" db="EMBL/GenBank/DDBJ databases">
        <title>Genomic Markers of Mycobacteria.</title>
        <authorList>
            <person name="Soliman M.S."/>
            <person name="Elkholy A."/>
            <person name="Soliman N.S."/>
            <person name="Abbas A."/>
            <person name="Khayrat S."/>
            <person name="Shawky S."/>
        </authorList>
    </citation>
    <scope>NUCLEOTIDE SEQUENCE [LARGE SCALE GENOMIC DNA]</scope>
    <source>
        <strain evidence="6 8">Egy-CU-AM5</strain>
    </source>
</reference>
<dbReference type="PANTHER" id="PTHR46268:SF27">
    <property type="entry name" value="UNIVERSAL STRESS PROTEIN RV2623"/>
    <property type="match status" value="1"/>
</dbReference>
<sequence>MSQRRNEIEEVHLPGMANMAVSAANLLVGVDGSMSALDAAVWAAREAERRSVPVRLVHIVDPGEAEIELGPWSQRRILKYRESRAVDLLAEAQLEVAAACPEVAVETTWVTGRPLPTLIALSRQALLTVVGSSRTQSKGAVHAGSVAVSVSAHGYGPVVVVRGARNDSQLQQRRTVVVGVDSSEAADNATEWAFEEAALRGADLTAVFSCGELPGSLADPAAQPQWWPEYQAQQQELLNERIARWSARHPQVVAHCAVTTGRTAWALMRYAHEAQLIVVGSRGRSEFVGAVLGSTSHALIHHAPCPVMIVPSSASANRSGQP</sequence>
<evidence type="ECO:0000313" key="7">
    <source>
        <dbReference type="Proteomes" id="UP001141659"/>
    </source>
</evidence>
<evidence type="ECO:0000256" key="2">
    <source>
        <dbReference type="ARBA" id="ARBA00022741"/>
    </source>
</evidence>
<dbReference type="Gene3D" id="3.40.50.620">
    <property type="entry name" value="HUPs"/>
    <property type="match status" value="2"/>
</dbReference>
<keyword evidence="3" id="KW-0067">ATP-binding</keyword>
<dbReference type="Proteomes" id="UP001141659">
    <property type="component" value="Unassembled WGS sequence"/>
</dbReference>